<accession>A0A1D1URH7</accession>
<name>A0A1D1URH7_RAMVA</name>
<organism evidence="1 2">
    <name type="scientific">Ramazzottius varieornatus</name>
    <name type="common">Water bear</name>
    <name type="synonym">Tardigrade</name>
    <dbReference type="NCBI Taxonomy" id="947166"/>
    <lineage>
        <taxon>Eukaryota</taxon>
        <taxon>Metazoa</taxon>
        <taxon>Ecdysozoa</taxon>
        <taxon>Tardigrada</taxon>
        <taxon>Eutardigrada</taxon>
        <taxon>Parachela</taxon>
        <taxon>Hypsibioidea</taxon>
        <taxon>Ramazzottiidae</taxon>
        <taxon>Ramazzottius</taxon>
    </lineage>
</organism>
<comment type="caution">
    <text evidence="1">The sequence shown here is derived from an EMBL/GenBank/DDBJ whole genome shotgun (WGS) entry which is preliminary data.</text>
</comment>
<proteinExistence type="predicted"/>
<evidence type="ECO:0000313" key="1">
    <source>
        <dbReference type="EMBL" id="GAU89857.1"/>
    </source>
</evidence>
<protein>
    <submittedName>
        <fullName evidence="1">Uncharacterized protein</fullName>
    </submittedName>
</protein>
<gene>
    <name evidence="1" type="primary">RvY_02359-1</name>
    <name evidence="1" type="synonym">RvY_02359.1</name>
    <name evidence="1" type="ORF">RvY_02359</name>
</gene>
<keyword evidence="2" id="KW-1185">Reference proteome</keyword>
<reference evidence="1 2" key="1">
    <citation type="journal article" date="2016" name="Nat. Commun.">
        <title>Extremotolerant tardigrade genome and improved radiotolerance of human cultured cells by tardigrade-unique protein.</title>
        <authorList>
            <person name="Hashimoto T."/>
            <person name="Horikawa D.D."/>
            <person name="Saito Y."/>
            <person name="Kuwahara H."/>
            <person name="Kozuka-Hata H."/>
            <person name="Shin-I T."/>
            <person name="Minakuchi Y."/>
            <person name="Ohishi K."/>
            <person name="Motoyama A."/>
            <person name="Aizu T."/>
            <person name="Enomoto A."/>
            <person name="Kondo K."/>
            <person name="Tanaka S."/>
            <person name="Hara Y."/>
            <person name="Koshikawa S."/>
            <person name="Sagara H."/>
            <person name="Miura T."/>
            <person name="Yokobori S."/>
            <person name="Miyagawa K."/>
            <person name="Suzuki Y."/>
            <person name="Kubo T."/>
            <person name="Oyama M."/>
            <person name="Kohara Y."/>
            <person name="Fujiyama A."/>
            <person name="Arakawa K."/>
            <person name="Katayama T."/>
            <person name="Toyoda A."/>
            <person name="Kunieda T."/>
        </authorList>
    </citation>
    <scope>NUCLEOTIDE SEQUENCE [LARGE SCALE GENOMIC DNA]</scope>
    <source>
        <strain evidence="1 2">YOKOZUNA-1</strain>
    </source>
</reference>
<sequence>MPLDSRRDFAEVVHHWDTENREEDQRNKKTDMLIEIKKEPLKIENISPLVDEFELSGPRLMRTVEPKRKNGFDSETAEVKITAKRTKK</sequence>
<evidence type="ECO:0000313" key="2">
    <source>
        <dbReference type="Proteomes" id="UP000186922"/>
    </source>
</evidence>
<dbReference type="Proteomes" id="UP000186922">
    <property type="component" value="Unassembled WGS sequence"/>
</dbReference>
<dbReference type="EMBL" id="BDGG01000001">
    <property type="protein sequence ID" value="GAU89857.1"/>
    <property type="molecule type" value="Genomic_DNA"/>
</dbReference>
<dbReference type="AlphaFoldDB" id="A0A1D1URH7"/>